<feature type="region of interest" description="Disordered" evidence="2">
    <location>
        <begin position="117"/>
        <end position="173"/>
    </location>
</feature>
<dbReference type="VEuPathDB" id="AmoebaDB:NfTy_088710"/>
<accession>A0A6A5BBV5</accession>
<evidence type="ECO:0000256" key="2">
    <source>
        <dbReference type="SAM" id="MobiDB-lite"/>
    </source>
</evidence>
<evidence type="ECO:0000313" key="5">
    <source>
        <dbReference type="Proteomes" id="UP000444721"/>
    </source>
</evidence>
<dbReference type="InterPro" id="IPR008978">
    <property type="entry name" value="HSP20-like_chaperone"/>
</dbReference>
<evidence type="ECO:0000313" key="4">
    <source>
        <dbReference type="EMBL" id="KAF0974577.1"/>
    </source>
</evidence>
<organism evidence="4 5">
    <name type="scientific">Naegleria fowleri</name>
    <name type="common">Brain eating amoeba</name>
    <dbReference type="NCBI Taxonomy" id="5763"/>
    <lineage>
        <taxon>Eukaryota</taxon>
        <taxon>Discoba</taxon>
        <taxon>Heterolobosea</taxon>
        <taxon>Tetramitia</taxon>
        <taxon>Eutetramitia</taxon>
        <taxon>Vahlkampfiidae</taxon>
        <taxon>Naegleria</taxon>
    </lineage>
</organism>
<dbReference type="SUPFAM" id="SSF49764">
    <property type="entry name" value="HSP20-like chaperones"/>
    <property type="match status" value="1"/>
</dbReference>
<dbReference type="InterPro" id="IPR007052">
    <property type="entry name" value="CS_dom"/>
</dbReference>
<reference evidence="4 5" key="1">
    <citation type="journal article" date="2019" name="Sci. Rep.">
        <title>Nanopore sequencing improves the draft genome of the human pathogenic amoeba Naegleria fowleri.</title>
        <authorList>
            <person name="Liechti N."/>
            <person name="Schurch N."/>
            <person name="Bruggmann R."/>
            <person name="Wittwer M."/>
        </authorList>
    </citation>
    <scope>NUCLEOTIDE SEQUENCE [LARGE SCALE GENOMIC DNA]</scope>
    <source>
        <strain evidence="4 5">ATCC 30894</strain>
    </source>
</reference>
<dbReference type="Gene3D" id="2.60.40.790">
    <property type="match status" value="1"/>
</dbReference>
<sequence>MSEATTTTHVPHVLWAPRSDRIYVTVEVPDATEVKVALQDEGRLKVSANSHGDHYELDLELYGEISTEKSKWKVSGRSIDLNIERKESGEFWPRLTKSNQKNRQISVDWSKWVDEDDEEDQYDWHASGGDVNEPMNMDDFYLPQQDSFPENDSGDEEEEEEKEEKADLSDLDK</sequence>
<dbReference type="GO" id="GO:0006457">
    <property type="term" value="P:protein folding"/>
    <property type="evidence" value="ECO:0007669"/>
    <property type="project" value="TreeGrafter"/>
</dbReference>
<dbReference type="InterPro" id="IPR045250">
    <property type="entry name" value="p23-like"/>
</dbReference>
<dbReference type="GeneID" id="68113827"/>
<dbReference type="RefSeq" id="XP_044559290.1">
    <property type="nucleotide sequence ID" value="XM_044710263.1"/>
</dbReference>
<dbReference type="PANTHER" id="PTHR22932">
    <property type="entry name" value="TELOMERASE-BINDING PROTEIN P23 HSP90 CO-CHAPERONE"/>
    <property type="match status" value="1"/>
</dbReference>
<proteinExistence type="inferred from homology"/>
<feature type="domain" description="CS" evidence="3">
    <location>
        <begin position="8"/>
        <end position="96"/>
    </location>
</feature>
<dbReference type="Pfam" id="PF04969">
    <property type="entry name" value="CS"/>
    <property type="match status" value="1"/>
</dbReference>
<dbReference type="OrthoDB" id="1564555at2759"/>
<dbReference type="EMBL" id="VFQX01000052">
    <property type="protein sequence ID" value="KAF0974577.1"/>
    <property type="molecule type" value="Genomic_DNA"/>
</dbReference>
<comment type="caution">
    <text evidence="4">The sequence shown here is derived from an EMBL/GenBank/DDBJ whole genome shotgun (WGS) entry which is preliminary data.</text>
</comment>
<dbReference type="CDD" id="cd06465">
    <property type="entry name" value="p23_hB-ind1_like"/>
    <property type="match status" value="1"/>
</dbReference>
<feature type="compositionally biased region" description="Acidic residues" evidence="2">
    <location>
        <begin position="152"/>
        <end position="162"/>
    </location>
</feature>
<dbReference type="GO" id="GO:0051131">
    <property type="term" value="P:chaperone-mediated protein complex assembly"/>
    <property type="evidence" value="ECO:0007669"/>
    <property type="project" value="TreeGrafter"/>
</dbReference>
<feature type="compositionally biased region" description="Basic and acidic residues" evidence="2">
    <location>
        <begin position="163"/>
        <end position="173"/>
    </location>
</feature>
<evidence type="ECO:0000256" key="1">
    <source>
        <dbReference type="ARBA" id="ARBA00025733"/>
    </source>
</evidence>
<comment type="similarity">
    <text evidence="1">Belongs to the p23/wos2 family.</text>
</comment>
<dbReference type="GO" id="GO:0051087">
    <property type="term" value="F:protein-folding chaperone binding"/>
    <property type="evidence" value="ECO:0007669"/>
    <property type="project" value="TreeGrafter"/>
</dbReference>
<dbReference type="GO" id="GO:0005634">
    <property type="term" value="C:nucleus"/>
    <property type="evidence" value="ECO:0007669"/>
    <property type="project" value="TreeGrafter"/>
</dbReference>
<dbReference type="GO" id="GO:0051879">
    <property type="term" value="F:Hsp90 protein binding"/>
    <property type="evidence" value="ECO:0007669"/>
    <property type="project" value="InterPro"/>
</dbReference>
<dbReference type="AlphaFoldDB" id="A0A6A5BBV5"/>
<dbReference type="PROSITE" id="PS51203">
    <property type="entry name" value="CS"/>
    <property type="match status" value="1"/>
</dbReference>
<evidence type="ECO:0000259" key="3">
    <source>
        <dbReference type="PROSITE" id="PS51203"/>
    </source>
</evidence>
<dbReference type="Proteomes" id="UP000444721">
    <property type="component" value="Unassembled WGS sequence"/>
</dbReference>
<name>A0A6A5BBV5_NAEFO</name>
<dbReference type="VEuPathDB" id="AmoebaDB:NF0058200"/>
<dbReference type="VEuPathDB" id="AmoebaDB:FDP41_006609"/>
<dbReference type="GO" id="GO:0005829">
    <property type="term" value="C:cytosol"/>
    <property type="evidence" value="ECO:0007669"/>
    <property type="project" value="TreeGrafter"/>
</dbReference>
<dbReference type="PANTHER" id="PTHR22932:SF1">
    <property type="entry name" value="CO-CHAPERONE PROTEIN DAF-41"/>
    <property type="match status" value="1"/>
</dbReference>
<dbReference type="OMA" id="EEGPYWP"/>
<protein>
    <recommendedName>
        <fullName evidence="3">CS domain-containing protein</fullName>
    </recommendedName>
</protein>
<keyword evidence="5" id="KW-1185">Reference proteome</keyword>
<gene>
    <name evidence="4" type="ORF">FDP41_006609</name>
</gene>
<dbReference type="FunFam" id="2.60.40.790:FF:000039">
    <property type="entry name" value="CS domain containing protein"/>
    <property type="match status" value="1"/>
</dbReference>